<dbReference type="RefSeq" id="XP_022393806.1">
    <property type="nucleotide sequence ID" value="XM_022528528.1"/>
</dbReference>
<feature type="region of interest" description="Disordered" evidence="1">
    <location>
        <begin position="11"/>
        <end position="34"/>
    </location>
</feature>
<feature type="compositionally biased region" description="Low complexity" evidence="1">
    <location>
        <begin position="15"/>
        <end position="24"/>
    </location>
</feature>
<feature type="compositionally biased region" description="Basic and acidic residues" evidence="1">
    <location>
        <begin position="244"/>
        <end position="255"/>
    </location>
</feature>
<dbReference type="GeneID" id="34444788"/>
<evidence type="ECO:0000313" key="2">
    <source>
        <dbReference type="EMBL" id="OGM50089.1"/>
    </source>
</evidence>
<proteinExistence type="predicted"/>
<comment type="caution">
    <text evidence="2">The sequence shown here is derived from an EMBL/GenBank/DDBJ whole genome shotgun (WGS) entry which is preliminary data.</text>
</comment>
<organism evidence="2 3">
    <name type="scientific">Aspergillus bombycis</name>
    <dbReference type="NCBI Taxonomy" id="109264"/>
    <lineage>
        <taxon>Eukaryota</taxon>
        <taxon>Fungi</taxon>
        <taxon>Dikarya</taxon>
        <taxon>Ascomycota</taxon>
        <taxon>Pezizomycotina</taxon>
        <taxon>Eurotiomycetes</taxon>
        <taxon>Eurotiomycetidae</taxon>
        <taxon>Eurotiales</taxon>
        <taxon>Aspergillaceae</taxon>
        <taxon>Aspergillus</taxon>
    </lineage>
</organism>
<dbReference type="EMBL" id="LYCR01000005">
    <property type="protein sequence ID" value="OGM50089.1"/>
    <property type="molecule type" value="Genomic_DNA"/>
</dbReference>
<feature type="compositionally biased region" description="Basic residues" evidence="1">
    <location>
        <begin position="286"/>
        <end position="297"/>
    </location>
</feature>
<keyword evidence="3" id="KW-1185">Reference proteome</keyword>
<dbReference type="OrthoDB" id="3366546at2759"/>
<feature type="compositionally biased region" description="Basic and acidic residues" evidence="1">
    <location>
        <begin position="199"/>
        <end position="227"/>
    </location>
</feature>
<gene>
    <name evidence="2" type="ORF">ABOM_001398</name>
</gene>
<reference evidence="2 3" key="1">
    <citation type="journal article" date="2016" name="Genome Biol. Evol.">
        <title>Draft genome sequence of an aflatoxigenic Aspergillus species, A. bombycis.</title>
        <authorList>
            <person name="Moore G.G."/>
            <person name="Mack B.M."/>
            <person name="Beltz S.B."/>
            <person name="Gilbert M.K."/>
        </authorList>
    </citation>
    <scope>NUCLEOTIDE SEQUENCE [LARGE SCALE GENOMIC DNA]</scope>
    <source>
        <strain evidence="3">NRRL 26010</strain>
    </source>
</reference>
<feature type="compositionally biased region" description="Basic and acidic residues" evidence="1">
    <location>
        <begin position="165"/>
        <end position="181"/>
    </location>
</feature>
<evidence type="ECO:0008006" key="4">
    <source>
        <dbReference type="Google" id="ProtNLM"/>
    </source>
</evidence>
<dbReference type="Proteomes" id="UP000179179">
    <property type="component" value="Unassembled WGS sequence"/>
</dbReference>
<evidence type="ECO:0000256" key="1">
    <source>
        <dbReference type="SAM" id="MobiDB-lite"/>
    </source>
</evidence>
<feature type="region of interest" description="Disordered" evidence="1">
    <location>
        <begin position="99"/>
        <end position="297"/>
    </location>
</feature>
<evidence type="ECO:0000313" key="3">
    <source>
        <dbReference type="Proteomes" id="UP000179179"/>
    </source>
</evidence>
<protein>
    <recommendedName>
        <fullName evidence="4">Protein TMA23</fullName>
    </recommendedName>
</protein>
<dbReference type="AlphaFoldDB" id="A0A1F8AFB0"/>
<feature type="compositionally biased region" description="Basic residues" evidence="1">
    <location>
        <begin position="182"/>
        <end position="198"/>
    </location>
</feature>
<feature type="compositionally biased region" description="Basic and acidic residues" evidence="1">
    <location>
        <begin position="264"/>
        <end position="285"/>
    </location>
</feature>
<sequence>MDAQAYLIRHGWSGPGNPLNPNRRPGTHAGLGLTKPILVSRRKGNLGVGQTTTKDPTNQWWLRGFEDALKGVGDEKNAGAEKKPNALTSELYRHFVRGEVVPGTLGSKDEEKNKKEALGSESTAKAESKKRKKDDADGEEDREAKKLRKEERKRKKMSQVEEVEDSKNRKESKEERRLRKEEKRRKKEAKELKKKLKKAKEAEDSTTDENAKATRKSEKAKEGHNPEEDYPTPISIENDQTESSGREESSDSIEKAKKKKEKKEKKEKEKDKESQKRKKSEESKSKKSKDAKKSRKE</sequence>
<name>A0A1F8AFB0_9EURO</name>
<dbReference type="STRING" id="109264.A0A1F8AFB0"/>
<feature type="compositionally biased region" description="Basic and acidic residues" evidence="1">
    <location>
        <begin position="107"/>
        <end position="118"/>
    </location>
</feature>
<accession>A0A1F8AFB0</accession>